<dbReference type="GO" id="GO:0016410">
    <property type="term" value="F:N-acyltransferase activity"/>
    <property type="evidence" value="ECO:0007669"/>
    <property type="project" value="InterPro"/>
</dbReference>
<evidence type="ECO:0000313" key="4">
    <source>
        <dbReference type="Proteomes" id="UP000290289"/>
    </source>
</evidence>
<sequence>MPSITKALPVKHGGFWIRGFKYKRDFPPRRVTPRTSGPQSMAVALRRLAAAFGYSPHPQCGDAPTVHPEFQQWHNGGGSFHKFACIDPTVFIEFGAVVHSKSVVGESCHWTSLLGNQERLLNYLNQLGIYK</sequence>
<keyword evidence="1" id="KW-0808">Transferase</keyword>
<dbReference type="EMBL" id="RDQH01000336">
    <property type="protein sequence ID" value="RXH86920.1"/>
    <property type="molecule type" value="Genomic_DNA"/>
</dbReference>
<proteinExistence type="predicted"/>
<dbReference type="GO" id="GO:0016020">
    <property type="term" value="C:membrane"/>
    <property type="evidence" value="ECO:0007669"/>
    <property type="project" value="GOC"/>
</dbReference>
<dbReference type="STRING" id="3750.A0A498IUP4"/>
<evidence type="ECO:0000256" key="2">
    <source>
        <dbReference type="ARBA" id="ARBA00023315"/>
    </source>
</evidence>
<evidence type="ECO:0000256" key="1">
    <source>
        <dbReference type="ARBA" id="ARBA00022679"/>
    </source>
</evidence>
<comment type="caution">
    <text evidence="3">The sequence shown here is derived from an EMBL/GenBank/DDBJ whole genome shotgun (WGS) entry which is preliminary data.</text>
</comment>
<reference evidence="3 4" key="1">
    <citation type="submission" date="2018-10" db="EMBL/GenBank/DDBJ databases">
        <title>A high-quality apple genome assembly.</title>
        <authorList>
            <person name="Hu J."/>
        </authorList>
    </citation>
    <scope>NUCLEOTIDE SEQUENCE [LARGE SCALE GENOMIC DNA]</scope>
    <source>
        <strain evidence="4">cv. HFTH1</strain>
        <tissue evidence="3">Young leaf</tissue>
    </source>
</reference>
<keyword evidence="4" id="KW-1185">Reference proteome</keyword>
<evidence type="ECO:0000313" key="3">
    <source>
        <dbReference type="EMBL" id="RXH86920.1"/>
    </source>
</evidence>
<dbReference type="PANTHER" id="PTHR43378:SF2">
    <property type="entry name" value="UDP-3-O-ACYLGLUCOSAMINE N-ACYLTRANSFERASE 1, MITOCHONDRIAL-RELATED"/>
    <property type="match status" value="1"/>
</dbReference>
<dbReference type="Proteomes" id="UP000290289">
    <property type="component" value="Chromosome 10"/>
</dbReference>
<gene>
    <name evidence="3" type="ORF">DVH24_022193</name>
</gene>
<protein>
    <submittedName>
        <fullName evidence="3">Uncharacterized protein</fullName>
    </submittedName>
</protein>
<dbReference type="AlphaFoldDB" id="A0A498IUP4"/>
<accession>A0A498IUP4</accession>
<dbReference type="GO" id="GO:0009245">
    <property type="term" value="P:lipid A biosynthetic process"/>
    <property type="evidence" value="ECO:0007669"/>
    <property type="project" value="InterPro"/>
</dbReference>
<dbReference type="PANTHER" id="PTHR43378">
    <property type="entry name" value="UDP-3-O-ACYLGLUCOSAMINE N-ACYLTRANSFERASE"/>
    <property type="match status" value="1"/>
</dbReference>
<dbReference type="InterPro" id="IPR007691">
    <property type="entry name" value="LpxD"/>
</dbReference>
<keyword evidence="2" id="KW-0012">Acyltransferase</keyword>
<name>A0A498IUP4_MALDO</name>
<organism evidence="3 4">
    <name type="scientific">Malus domestica</name>
    <name type="common">Apple</name>
    <name type="synonym">Pyrus malus</name>
    <dbReference type="NCBI Taxonomy" id="3750"/>
    <lineage>
        <taxon>Eukaryota</taxon>
        <taxon>Viridiplantae</taxon>
        <taxon>Streptophyta</taxon>
        <taxon>Embryophyta</taxon>
        <taxon>Tracheophyta</taxon>
        <taxon>Spermatophyta</taxon>
        <taxon>Magnoliopsida</taxon>
        <taxon>eudicotyledons</taxon>
        <taxon>Gunneridae</taxon>
        <taxon>Pentapetalae</taxon>
        <taxon>rosids</taxon>
        <taxon>fabids</taxon>
        <taxon>Rosales</taxon>
        <taxon>Rosaceae</taxon>
        <taxon>Amygdaloideae</taxon>
        <taxon>Maleae</taxon>
        <taxon>Malus</taxon>
    </lineage>
</organism>